<dbReference type="EMBL" id="BTGU01000028">
    <property type="protein sequence ID" value="GMN48521.1"/>
    <property type="molecule type" value="Genomic_DNA"/>
</dbReference>
<evidence type="ECO:0000259" key="8">
    <source>
        <dbReference type="PROSITE" id="PS51032"/>
    </source>
</evidence>
<dbReference type="PANTHER" id="PTHR31190:SF421">
    <property type="entry name" value="ETHYLENE-RESPONSIVE TRANSCRIPTION FACTOR ERF110"/>
    <property type="match status" value="1"/>
</dbReference>
<keyword evidence="3" id="KW-0238">DNA-binding</keyword>
<feature type="region of interest" description="Disordered" evidence="7">
    <location>
        <begin position="394"/>
        <end position="461"/>
    </location>
</feature>
<evidence type="ECO:0000256" key="6">
    <source>
        <dbReference type="ARBA" id="ARBA00024343"/>
    </source>
</evidence>
<evidence type="ECO:0000313" key="10">
    <source>
        <dbReference type="Proteomes" id="UP001187192"/>
    </source>
</evidence>
<evidence type="ECO:0000313" key="9">
    <source>
        <dbReference type="EMBL" id="GMN48521.1"/>
    </source>
</evidence>
<evidence type="ECO:0000256" key="1">
    <source>
        <dbReference type="ARBA" id="ARBA00004123"/>
    </source>
</evidence>
<dbReference type="CDD" id="cd00018">
    <property type="entry name" value="AP2"/>
    <property type="match status" value="1"/>
</dbReference>
<dbReference type="FunFam" id="3.30.730.10:FF:000001">
    <property type="entry name" value="Ethylene-responsive transcription factor 2"/>
    <property type="match status" value="1"/>
</dbReference>
<dbReference type="Gene3D" id="3.30.730.10">
    <property type="entry name" value="AP2/ERF domain"/>
    <property type="match status" value="1"/>
</dbReference>
<proteinExistence type="inferred from homology"/>
<gene>
    <name evidence="9" type="ORF">TIFTF001_017682</name>
</gene>
<sequence>MCFLKVANQRSSGGDHDVSFRAQNDDVQDQEEPPRINTSNIINRLIPATSEEELLTIRRQSEYVGVTPPPPPPPQMYSGYSRPTEMSAMVSALTHVVSARRGGTTATAGGGNWGSYDGSSGHHQLLYSSSNSPPPSATSGSGSGSGSGAWISGQKRGRDHEDEQTSVAPARLVFIDSAPPNRPFNESSSSSSGAIEQVSSITSTTTTAAAVAPPSDMAAAAAALPPEEGGGERRRRYRGVRQRPWGKWAAEIRDPHKAARVWLGTFDTAEAAARAYDEAALRFRGNRAKLNFPENVRVIPPPQPHSISATGNPLAPATTLLPPVQPNFFQTTPFQVSSSDTALLHDYIQYSQLLQSSGDFSGGHPQQLQLQQPTASLLEQMLYNSQMASSSSSFQSPLMFSSSSSSSSVPSSSSSSSSVFNPLLFSSQQPNTQNPAGGSQFPPPPPPWPPHSGYNPPPSSG</sequence>
<evidence type="ECO:0000256" key="2">
    <source>
        <dbReference type="ARBA" id="ARBA00023015"/>
    </source>
</evidence>
<comment type="similarity">
    <text evidence="6">Belongs to the AP2/ERF transcription factor family. ERF subfamily.</text>
</comment>
<dbReference type="PANTHER" id="PTHR31190">
    <property type="entry name" value="DNA-BINDING DOMAIN"/>
    <property type="match status" value="1"/>
</dbReference>
<feature type="compositionally biased region" description="Low complexity" evidence="7">
    <location>
        <begin position="218"/>
        <end position="227"/>
    </location>
</feature>
<evidence type="ECO:0000256" key="7">
    <source>
        <dbReference type="SAM" id="MobiDB-lite"/>
    </source>
</evidence>
<dbReference type="PROSITE" id="PS51032">
    <property type="entry name" value="AP2_ERF"/>
    <property type="match status" value="1"/>
</dbReference>
<protein>
    <recommendedName>
        <fullName evidence="8">AP2/ERF domain-containing protein</fullName>
    </recommendedName>
</protein>
<comment type="caution">
    <text evidence="9">The sequence shown here is derived from an EMBL/GenBank/DDBJ whole genome shotgun (WGS) entry which is preliminary data.</text>
</comment>
<dbReference type="AlphaFoldDB" id="A0AA88DA07"/>
<dbReference type="GO" id="GO:0009873">
    <property type="term" value="P:ethylene-activated signaling pathway"/>
    <property type="evidence" value="ECO:0007669"/>
    <property type="project" value="InterPro"/>
</dbReference>
<feature type="compositionally biased region" description="Pro residues" evidence="7">
    <location>
        <begin position="441"/>
        <end position="461"/>
    </location>
</feature>
<reference evidence="9" key="1">
    <citation type="submission" date="2023-07" db="EMBL/GenBank/DDBJ databases">
        <title>draft genome sequence of fig (Ficus carica).</title>
        <authorList>
            <person name="Takahashi T."/>
            <person name="Nishimura K."/>
        </authorList>
    </citation>
    <scope>NUCLEOTIDE SEQUENCE</scope>
</reference>
<dbReference type="GO" id="GO:0003677">
    <property type="term" value="F:DNA binding"/>
    <property type="evidence" value="ECO:0007669"/>
    <property type="project" value="UniProtKB-KW"/>
</dbReference>
<evidence type="ECO:0000256" key="3">
    <source>
        <dbReference type="ARBA" id="ARBA00023125"/>
    </source>
</evidence>
<feature type="region of interest" description="Disordered" evidence="7">
    <location>
        <begin position="218"/>
        <end position="241"/>
    </location>
</feature>
<dbReference type="InterPro" id="IPR036955">
    <property type="entry name" value="AP2/ERF_dom_sf"/>
</dbReference>
<feature type="region of interest" description="Disordered" evidence="7">
    <location>
        <begin position="124"/>
        <end position="200"/>
    </location>
</feature>
<keyword evidence="10" id="KW-1185">Reference proteome</keyword>
<evidence type="ECO:0000256" key="5">
    <source>
        <dbReference type="ARBA" id="ARBA00023242"/>
    </source>
</evidence>
<organism evidence="9 10">
    <name type="scientific">Ficus carica</name>
    <name type="common">Common fig</name>
    <dbReference type="NCBI Taxonomy" id="3494"/>
    <lineage>
        <taxon>Eukaryota</taxon>
        <taxon>Viridiplantae</taxon>
        <taxon>Streptophyta</taxon>
        <taxon>Embryophyta</taxon>
        <taxon>Tracheophyta</taxon>
        <taxon>Spermatophyta</taxon>
        <taxon>Magnoliopsida</taxon>
        <taxon>eudicotyledons</taxon>
        <taxon>Gunneridae</taxon>
        <taxon>Pentapetalae</taxon>
        <taxon>rosids</taxon>
        <taxon>fabids</taxon>
        <taxon>Rosales</taxon>
        <taxon>Moraceae</taxon>
        <taxon>Ficeae</taxon>
        <taxon>Ficus</taxon>
    </lineage>
</organism>
<keyword evidence="5" id="KW-0539">Nucleus</keyword>
<dbReference type="Proteomes" id="UP001187192">
    <property type="component" value="Unassembled WGS sequence"/>
</dbReference>
<dbReference type="PRINTS" id="PR00367">
    <property type="entry name" value="ETHRSPELEMNT"/>
</dbReference>
<feature type="region of interest" description="Disordered" evidence="7">
    <location>
        <begin position="7"/>
        <end position="37"/>
    </location>
</feature>
<dbReference type="InterPro" id="IPR001471">
    <property type="entry name" value="AP2/ERF_dom"/>
</dbReference>
<accession>A0AA88DA07</accession>
<feature type="domain" description="AP2/ERF" evidence="8">
    <location>
        <begin position="236"/>
        <end position="293"/>
    </location>
</feature>
<dbReference type="Pfam" id="PF00847">
    <property type="entry name" value="AP2"/>
    <property type="match status" value="1"/>
</dbReference>
<name>A0AA88DA07_FICCA</name>
<keyword evidence="2" id="KW-0805">Transcription regulation</keyword>
<keyword evidence="4" id="KW-0804">Transcription</keyword>
<dbReference type="SMART" id="SM00380">
    <property type="entry name" value="AP2"/>
    <property type="match status" value="1"/>
</dbReference>
<dbReference type="InterPro" id="IPR016177">
    <property type="entry name" value="DNA-bd_dom_sf"/>
</dbReference>
<comment type="subcellular location">
    <subcellularLocation>
        <location evidence="1">Nucleus</location>
    </subcellularLocation>
</comment>
<feature type="compositionally biased region" description="Low complexity" evidence="7">
    <location>
        <begin position="187"/>
        <end position="200"/>
    </location>
</feature>
<dbReference type="SUPFAM" id="SSF54171">
    <property type="entry name" value="DNA-binding domain"/>
    <property type="match status" value="1"/>
</dbReference>
<feature type="compositionally biased region" description="Low complexity" evidence="7">
    <location>
        <begin position="394"/>
        <end position="427"/>
    </location>
</feature>
<dbReference type="GO" id="GO:0005634">
    <property type="term" value="C:nucleus"/>
    <property type="evidence" value="ECO:0007669"/>
    <property type="project" value="UniProtKB-SubCell"/>
</dbReference>
<dbReference type="InterPro" id="IPR044808">
    <property type="entry name" value="ERF_plant"/>
</dbReference>
<evidence type="ECO:0000256" key="4">
    <source>
        <dbReference type="ARBA" id="ARBA00023163"/>
    </source>
</evidence>
<dbReference type="GO" id="GO:0003700">
    <property type="term" value="F:DNA-binding transcription factor activity"/>
    <property type="evidence" value="ECO:0007669"/>
    <property type="project" value="InterPro"/>
</dbReference>